<evidence type="ECO:0000313" key="6">
    <source>
        <dbReference type="EMBL" id="KAL1520371.1"/>
    </source>
</evidence>
<feature type="domain" description="TsaA-like" evidence="5">
    <location>
        <begin position="71"/>
        <end position="208"/>
    </location>
</feature>
<sequence>MADAAAVRSLAIQLKAARSEISKLHKRVNALNNTVKQELAAVRRDALRQSALRPSFPADPNGLVGQQVFPMAPIGYIESCFVYRNGTPRQPGLARAARSRLKVAWGDHPAHTTAGLDEFSHVWLLFVFHNNRGESVVKSKAKPPRLDGAAVGIFGCRTPHRPNAIGLSLVKLECVEGDVLHFRGADLIDGTPVLDVKPYLAYADAPPQQEIRCPEYANAHADSELRVHLTDRARSQLHEICTSTSVETCNRRRVGPRPLRFFANKPEEAEAAFVQLLQADPRSVYRKQKCATEVYRVCVDGIDAECTFDSASGDVTVHCVTLKDDFANVGALDPGPSVGGSCSAHTPDGDVDMEQETDF</sequence>
<dbReference type="AlphaFoldDB" id="A0AB34JEY4"/>
<dbReference type="Gene3D" id="3.30.2310.10">
    <property type="entry name" value="YaeB-like"/>
    <property type="match status" value="1"/>
</dbReference>
<evidence type="ECO:0000256" key="3">
    <source>
        <dbReference type="SAM" id="Coils"/>
    </source>
</evidence>
<keyword evidence="1" id="KW-0949">S-adenosyl-L-methionine</keyword>
<protein>
    <recommendedName>
        <fullName evidence="5">TsaA-like domain-containing protein</fullName>
    </recommendedName>
</protein>
<gene>
    <name evidence="6" type="ORF">AB1Y20_021958</name>
</gene>
<dbReference type="Pfam" id="PF01980">
    <property type="entry name" value="TrmO_N"/>
    <property type="match status" value="1"/>
</dbReference>
<dbReference type="Gene3D" id="2.40.30.70">
    <property type="entry name" value="YaeB-like"/>
    <property type="match status" value="1"/>
</dbReference>
<evidence type="ECO:0000256" key="4">
    <source>
        <dbReference type="SAM" id="MobiDB-lite"/>
    </source>
</evidence>
<dbReference type="InterPro" id="IPR040372">
    <property type="entry name" value="YaeB-like"/>
</dbReference>
<dbReference type="InterPro" id="IPR036414">
    <property type="entry name" value="YaeB_N_sf"/>
</dbReference>
<dbReference type="CDD" id="cd09281">
    <property type="entry name" value="UPF0066"/>
    <property type="match status" value="1"/>
</dbReference>
<dbReference type="PANTHER" id="PTHR12818:SF0">
    <property type="entry name" value="TRNA (ADENINE(37)-N6)-METHYLTRANSFERASE"/>
    <property type="match status" value="1"/>
</dbReference>
<organism evidence="6 7">
    <name type="scientific">Prymnesium parvum</name>
    <name type="common">Toxic golden alga</name>
    <dbReference type="NCBI Taxonomy" id="97485"/>
    <lineage>
        <taxon>Eukaryota</taxon>
        <taxon>Haptista</taxon>
        <taxon>Haptophyta</taxon>
        <taxon>Prymnesiophyceae</taxon>
        <taxon>Prymnesiales</taxon>
        <taxon>Prymnesiaceae</taxon>
        <taxon>Prymnesium</taxon>
    </lineage>
</organism>
<dbReference type="SUPFAM" id="SSF118196">
    <property type="entry name" value="YaeB-like"/>
    <property type="match status" value="1"/>
</dbReference>
<keyword evidence="7" id="KW-1185">Reference proteome</keyword>
<proteinExistence type="inferred from homology"/>
<feature type="coiled-coil region" evidence="3">
    <location>
        <begin position="7"/>
        <end position="34"/>
    </location>
</feature>
<evidence type="ECO:0000256" key="1">
    <source>
        <dbReference type="ARBA" id="ARBA00022691"/>
    </source>
</evidence>
<evidence type="ECO:0000313" key="7">
    <source>
        <dbReference type="Proteomes" id="UP001515480"/>
    </source>
</evidence>
<dbReference type="PROSITE" id="PS51668">
    <property type="entry name" value="TSAA_2"/>
    <property type="match status" value="1"/>
</dbReference>
<dbReference type="InterPro" id="IPR023370">
    <property type="entry name" value="TrmO-like_N"/>
</dbReference>
<keyword evidence="3" id="KW-0175">Coiled coil</keyword>
<comment type="caution">
    <text evidence="6">The sequence shown here is derived from an EMBL/GenBank/DDBJ whole genome shotgun (WGS) entry which is preliminary data.</text>
</comment>
<comment type="similarity">
    <text evidence="2">Belongs to the tRNA methyltransferase O family.</text>
</comment>
<dbReference type="NCBIfam" id="TIGR00104">
    <property type="entry name" value="tRNA_TsaA"/>
    <property type="match status" value="1"/>
</dbReference>
<reference evidence="6 7" key="1">
    <citation type="journal article" date="2024" name="Science">
        <title>Giant polyketide synthase enzymes in the biosynthesis of giant marine polyether toxins.</title>
        <authorList>
            <person name="Fallon T.R."/>
            <person name="Shende V.V."/>
            <person name="Wierzbicki I.H."/>
            <person name="Pendleton A.L."/>
            <person name="Watervoot N.F."/>
            <person name="Auber R.P."/>
            <person name="Gonzalez D.J."/>
            <person name="Wisecaver J.H."/>
            <person name="Moore B.S."/>
        </authorList>
    </citation>
    <scope>NUCLEOTIDE SEQUENCE [LARGE SCALE GENOMIC DNA]</scope>
    <source>
        <strain evidence="6 7">12B1</strain>
    </source>
</reference>
<dbReference type="Proteomes" id="UP001515480">
    <property type="component" value="Unassembled WGS sequence"/>
</dbReference>
<feature type="compositionally biased region" description="Acidic residues" evidence="4">
    <location>
        <begin position="349"/>
        <end position="359"/>
    </location>
</feature>
<name>A0AB34JEY4_PRYPA</name>
<accession>A0AB34JEY4</accession>
<dbReference type="PANTHER" id="PTHR12818">
    <property type="entry name" value="TRNA (ADENINE(37)-N6)-METHYLTRANSFERASE"/>
    <property type="match status" value="1"/>
</dbReference>
<feature type="region of interest" description="Disordered" evidence="4">
    <location>
        <begin position="337"/>
        <end position="359"/>
    </location>
</feature>
<dbReference type="InterPro" id="IPR036413">
    <property type="entry name" value="YaeB-like_sf"/>
</dbReference>
<dbReference type="EMBL" id="JBGBPQ010000008">
    <property type="protein sequence ID" value="KAL1520371.1"/>
    <property type="molecule type" value="Genomic_DNA"/>
</dbReference>
<evidence type="ECO:0000259" key="5">
    <source>
        <dbReference type="PROSITE" id="PS51668"/>
    </source>
</evidence>
<evidence type="ECO:0000256" key="2">
    <source>
        <dbReference type="ARBA" id="ARBA00033753"/>
    </source>
</evidence>